<accession>A0A3P1YQU0</accession>
<reference evidence="2 3" key="1">
    <citation type="submission" date="2018-11" db="EMBL/GenBank/DDBJ databases">
        <title>Genomes From Bacteria Associated with the Canine Oral Cavity: a Test Case for Automated Genome-Based Taxonomic Assignment.</title>
        <authorList>
            <person name="Coil D.A."/>
            <person name="Jospin G."/>
            <person name="Darling A.E."/>
            <person name="Wallis C."/>
            <person name="Davis I.J."/>
            <person name="Harris S."/>
            <person name="Eisen J.A."/>
            <person name="Holcombe L.J."/>
            <person name="O'Flynn C."/>
        </authorList>
    </citation>
    <scope>NUCLEOTIDE SEQUENCE [LARGE SCALE GENOMIC DNA]</scope>
    <source>
        <strain evidence="2 3">OH1426_COT-023</strain>
    </source>
</reference>
<evidence type="ECO:0000313" key="3">
    <source>
        <dbReference type="Proteomes" id="UP000279860"/>
    </source>
</evidence>
<evidence type="ECO:0000259" key="1">
    <source>
        <dbReference type="PROSITE" id="PS51186"/>
    </source>
</evidence>
<sequence>MNEIARRRQLETLWQTVFHDSDEYVRMFFDRVYLPENTFVIEPEGRGVIAMLQTVPYEVKIESAILPCAYVCGVCTHPSERGKGYMKALMQDAMHAMRKRGFALSVLIPAEPWLFEVYRRYGYTVPINVGGEHYVVDRMMEQVDTYRIVPCSEKTYDAYFDLAQRRRRCAVLHDAADFETIRLDCLADGGHVWVALDEDRPVGMAFEAPESSTDVLIKEILYDDPAVKDALIRYILIRHRAQTAFVRVPHSAGRPAQPYGLACPLDETVKPSDLQRVFMSLMLD</sequence>
<gene>
    <name evidence="2" type="ORF">EII41_10145</name>
</gene>
<dbReference type="InterPro" id="IPR016181">
    <property type="entry name" value="Acyl_CoA_acyltransferase"/>
</dbReference>
<dbReference type="PANTHER" id="PTHR37817">
    <property type="entry name" value="N-ACETYLTRANSFERASE EIS"/>
    <property type="match status" value="1"/>
</dbReference>
<comment type="caution">
    <text evidence="2">The sequence shown here is derived from an EMBL/GenBank/DDBJ whole genome shotgun (WGS) entry which is preliminary data.</text>
</comment>
<dbReference type="Gene3D" id="3.40.630.30">
    <property type="match status" value="1"/>
</dbReference>
<dbReference type="EMBL" id="RQYN01000041">
    <property type="protein sequence ID" value="RRD73035.1"/>
    <property type="molecule type" value="Genomic_DNA"/>
</dbReference>
<dbReference type="Pfam" id="PF13527">
    <property type="entry name" value="Acetyltransf_9"/>
    <property type="match status" value="1"/>
</dbReference>
<dbReference type="PANTHER" id="PTHR37817:SF1">
    <property type="entry name" value="N-ACETYLTRANSFERASE EIS"/>
    <property type="match status" value="1"/>
</dbReference>
<dbReference type="GO" id="GO:0034069">
    <property type="term" value="F:aminoglycoside N-acetyltransferase activity"/>
    <property type="evidence" value="ECO:0007669"/>
    <property type="project" value="TreeGrafter"/>
</dbReference>
<dbReference type="RefSeq" id="WP_124790500.1">
    <property type="nucleotide sequence ID" value="NZ_RQYN01000041.1"/>
</dbReference>
<dbReference type="SUPFAM" id="SSF55729">
    <property type="entry name" value="Acyl-CoA N-acyltransferases (Nat)"/>
    <property type="match status" value="1"/>
</dbReference>
<dbReference type="PROSITE" id="PS51186">
    <property type="entry name" value="GNAT"/>
    <property type="match status" value="1"/>
</dbReference>
<protein>
    <submittedName>
        <fullName evidence="2">GNAT family N-acetyltransferase</fullName>
    </submittedName>
</protein>
<dbReference type="InterPro" id="IPR051554">
    <property type="entry name" value="Acetyltransferase_Eis"/>
</dbReference>
<organism evidence="2 3">
    <name type="scientific">Tannerella forsythia</name>
    <name type="common">Bacteroides forsythus</name>
    <dbReference type="NCBI Taxonomy" id="28112"/>
    <lineage>
        <taxon>Bacteria</taxon>
        <taxon>Pseudomonadati</taxon>
        <taxon>Bacteroidota</taxon>
        <taxon>Bacteroidia</taxon>
        <taxon>Bacteroidales</taxon>
        <taxon>Tannerellaceae</taxon>
        <taxon>Tannerella</taxon>
    </lineage>
</organism>
<dbReference type="Proteomes" id="UP000279860">
    <property type="component" value="Unassembled WGS sequence"/>
</dbReference>
<dbReference type="CDD" id="cd04301">
    <property type="entry name" value="NAT_SF"/>
    <property type="match status" value="1"/>
</dbReference>
<name>A0A3P1YQU0_TANFO</name>
<dbReference type="InterPro" id="IPR000182">
    <property type="entry name" value="GNAT_dom"/>
</dbReference>
<evidence type="ECO:0000313" key="2">
    <source>
        <dbReference type="EMBL" id="RRD73035.1"/>
    </source>
</evidence>
<proteinExistence type="predicted"/>
<dbReference type="AlphaFoldDB" id="A0A3P1YQU0"/>
<feature type="domain" description="N-acetyltransferase" evidence="1">
    <location>
        <begin position="1"/>
        <end position="144"/>
    </location>
</feature>
<dbReference type="GO" id="GO:0030649">
    <property type="term" value="P:aminoglycoside antibiotic catabolic process"/>
    <property type="evidence" value="ECO:0007669"/>
    <property type="project" value="TreeGrafter"/>
</dbReference>
<keyword evidence="2" id="KW-0808">Transferase</keyword>